<dbReference type="PROSITE" id="PS50043">
    <property type="entry name" value="HTH_LUXR_2"/>
    <property type="match status" value="1"/>
</dbReference>
<keyword evidence="6" id="KW-1185">Reference proteome</keyword>
<dbReference type="Proteomes" id="UP000054226">
    <property type="component" value="Unassembled WGS sequence"/>
</dbReference>
<dbReference type="SMART" id="SM00421">
    <property type="entry name" value="HTH_LUXR"/>
    <property type="match status" value="1"/>
</dbReference>
<accession>M2YCA7</accession>
<dbReference type="PATRIC" id="fig|1284240.4.peg.6800"/>
<protein>
    <submittedName>
        <fullName evidence="5">LuxR family transcriptional regulator</fullName>
    </submittedName>
</protein>
<dbReference type="PRINTS" id="PR00038">
    <property type="entry name" value="HTHLUXR"/>
</dbReference>
<evidence type="ECO:0000256" key="3">
    <source>
        <dbReference type="ARBA" id="ARBA00023163"/>
    </source>
</evidence>
<dbReference type="PANTHER" id="PTHR44688">
    <property type="entry name" value="DNA-BINDING TRANSCRIPTIONAL ACTIVATOR DEVR_DOSR"/>
    <property type="match status" value="1"/>
</dbReference>
<gene>
    <name evidence="5" type="ORF">H074_33359</name>
</gene>
<evidence type="ECO:0000313" key="6">
    <source>
        <dbReference type="Proteomes" id="UP000054226"/>
    </source>
</evidence>
<dbReference type="CDD" id="cd06170">
    <property type="entry name" value="LuxR_C_like"/>
    <property type="match status" value="1"/>
</dbReference>
<proteinExistence type="predicted"/>
<feature type="domain" description="HTH luxR-type" evidence="4">
    <location>
        <begin position="129"/>
        <end position="194"/>
    </location>
</feature>
<keyword evidence="1" id="KW-0805">Transcription regulation</keyword>
<evidence type="ECO:0000259" key="4">
    <source>
        <dbReference type="PROSITE" id="PS50043"/>
    </source>
</evidence>
<organism evidence="5 6">
    <name type="scientific">Amycolatopsis decaplanina DSM 44594</name>
    <dbReference type="NCBI Taxonomy" id="1284240"/>
    <lineage>
        <taxon>Bacteria</taxon>
        <taxon>Bacillati</taxon>
        <taxon>Actinomycetota</taxon>
        <taxon>Actinomycetes</taxon>
        <taxon>Pseudonocardiales</taxon>
        <taxon>Pseudonocardiaceae</taxon>
        <taxon>Amycolatopsis</taxon>
    </lineage>
</organism>
<dbReference type="GO" id="GO:0006355">
    <property type="term" value="P:regulation of DNA-templated transcription"/>
    <property type="evidence" value="ECO:0007669"/>
    <property type="project" value="InterPro"/>
</dbReference>
<dbReference type="EMBL" id="AOHO01000075">
    <property type="protein sequence ID" value="EME52497.1"/>
    <property type="molecule type" value="Genomic_DNA"/>
</dbReference>
<evidence type="ECO:0000313" key="5">
    <source>
        <dbReference type="EMBL" id="EME52497.1"/>
    </source>
</evidence>
<dbReference type="OrthoDB" id="9808843at2"/>
<dbReference type="Pfam" id="PF00196">
    <property type="entry name" value="GerE"/>
    <property type="match status" value="1"/>
</dbReference>
<evidence type="ECO:0000256" key="1">
    <source>
        <dbReference type="ARBA" id="ARBA00023015"/>
    </source>
</evidence>
<dbReference type="Gene3D" id="3.40.50.2300">
    <property type="match status" value="1"/>
</dbReference>
<dbReference type="AlphaFoldDB" id="M2YCA7"/>
<sequence>MISVQVYAGGALVREAVVAKLRQAGILVAAAADTVVVAAGGTIDEALTACPATLRAAGHRLIVAADTLNPAGVLRAFRAGARILLQTPETTPAQFSAAVHSAMHGESRLPYGLLVRLLSGGAELSMPVGVHPVAPLTERQLTVLTLMADGHGNADIARKLSCSEHTVKNVIYELMARLQVRNRAHAVAHAVRAGLI</sequence>
<reference evidence="5 6" key="1">
    <citation type="journal article" date="2013" name="Genome Announc.">
        <title>Draft Genome Sequence of Amycolatopsis decaplanina Strain DSM 44594T.</title>
        <authorList>
            <person name="Kaur N."/>
            <person name="Kumar S."/>
            <person name="Bala M."/>
            <person name="Raghava G.P."/>
            <person name="Mayilraj S."/>
        </authorList>
    </citation>
    <scope>NUCLEOTIDE SEQUENCE [LARGE SCALE GENOMIC DNA]</scope>
    <source>
        <strain evidence="5 6">DSM 44594</strain>
    </source>
</reference>
<dbReference type="SUPFAM" id="SSF46894">
    <property type="entry name" value="C-terminal effector domain of the bipartite response regulators"/>
    <property type="match status" value="1"/>
</dbReference>
<dbReference type="InterPro" id="IPR016032">
    <property type="entry name" value="Sig_transdc_resp-reg_C-effctor"/>
</dbReference>
<keyword evidence="3" id="KW-0804">Transcription</keyword>
<dbReference type="PANTHER" id="PTHR44688:SF16">
    <property type="entry name" value="DNA-BINDING TRANSCRIPTIONAL ACTIVATOR DEVR_DOSR"/>
    <property type="match status" value="1"/>
</dbReference>
<dbReference type="InterPro" id="IPR000792">
    <property type="entry name" value="Tscrpt_reg_LuxR_C"/>
</dbReference>
<keyword evidence="2" id="KW-0238">DNA-binding</keyword>
<dbReference type="RefSeq" id="WP_007034469.1">
    <property type="nucleotide sequence ID" value="NZ_AOHO01000075.1"/>
</dbReference>
<name>M2YCA7_9PSEU</name>
<evidence type="ECO:0000256" key="2">
    <source>
        <dbReference type="ARBA" id="ARBA00023125"/>
    </source>
</evidence>
<dbReference type="GO" id="GO:0003677">
    <property type="term" value="F:DNA binding"/>
    <property type="evidence" value="ECO:0007669"/>
    <property type="project" value="UniProtKB-KW"/>
</dbReference>
<comment type="caution">
    <text evidence="5">The sequence shown here is derived from an EMBL/GenBank/DDBJ whole genome shotgun (WGS) entry which is preliminary data.</text>
</comment>